<dbReference type="EMBL" id="MU006321">
    <property type="protein sequence ID" value="KAF2848034.1"/>
    <property type="molecule type" value="Genomic_DNA"/>
</dbReference>
<gene>
    <name evidence="1" type="ORF">T440DRAFT_470619</name>
</gene>
<protein>
    <submittedName>
        <fullName evidence="1">Uncharacterized protein</fullName>
    </submittedName>
</protein>
<dbReference type="PANTHER" id="PTHR37315">
    <property type="entry name" value="UPF0311 PROTEIN BLR7842"/>
    <property type="match status" value="1"/>
</dbReference>
<dbReference type="InterPro" id="IPR020915">
    <property type="entry name" value="UPF0311"/>
</dbReference>
<evidence type="ECO:0000313" key="2">
    <source>
        <dbReference type="Proteomes" id="UP000799423"/>
    </source>
</evidence>
<evidence type="ECO:0000313" key="1">
    <source>
        <dbReference type="EMBL" id="KAF2848034.1"/>
    </source>
</evidence>
<dbReference type="Gene3D" id="2.40.160.20">
    <property type="match status" value="1"/>
</dbReference>
<dbReference type="OrthoDB" id="2544694at2759"/>
<sequence>MHALRPLAMAYALFSTSITCIDSPTTPGLSHLYTAIADCKAGIFTTQSPKGIRTSIPIVGGNFTGPRLKGQILNLGADWGTTDPQTGIFAPDTRYQLQTDNGANIYVQTSGAMQPDKTVHLRAVFETGDKEYYWLNNIVAVGILQLIATYDDGSYSLQIDVWNLVYTLQLGNEWSNTTFVNGTTY</sequence>
<name>A0A6A7AYY7_9PLEO</name>
<dbReference type="Proteomes" id="UP000799423">
    <property type="component" value="Unassembled WGS sequence"/>
</dbReference>
<dbReference type="Pfam" id="PF11578">
    <property type="entry name" value="DUF3237"/>
    <property type="match status" value="1"/>
</dbReference>
<proteinExistence type="predicted"/>
<keyword evidence="2" id="KW-1185">Reference proteome</keyword>
<reference evidence="1" key="1">
    <citation type="submission" date="2020-01" db="EMBL/GenBank/DDBJ databases">
        <authorList>
            <consortium name="DOE Joint Genome Institute"/>
            <person name="Haridas S."/>
            <person name="Albert R."/>
            <person name="Binder M."/>
            <person name="Bloem J."/>
            <person name="Labutti K."/>
            <person name="Salamov A."/>
            <person name="Andreopoulos B."/>
            <person name="Baker S.E."/>
            <person name="Barry K."/>
            <person name="Bills G."/>
            <person name="Bluhm B.H."/>
            <person name="Cannon C."/>
            <person name="Castanera R."/>
            <person name="Culley D.E."/>
            <person name="Daum C."/>
            <person name="Ezra D."/>
            <person name="Gonzalez J.B."/>
            <person name="Henrissat B."/>
            <person name="Kuo A."/>
            <person name="Liang C."/>
            <person name="Lipzen A."/>
            <person name="Lutzoni F."/>
            <person name="Magnuson J."/>
            <person name="Mondo S."/>
            <person name="Nolan M."/>
            <person name="Ohm R."/>
            <person name="Pangilinan J."/>
            <person name="Park H.-J."/>
            <person name="Ramirez L."/>
            <person name="Alfaro M."/>
            <person name="Sun H."/>
            <person name="Tritt A."/>
            <person name="Yoshinaga Y."/>
            <person name="Zwiers L.-H."/>
            <person name="Turgeon B.G."/>
            <person name="Goodwin S.B."/>
            <person name="Spatafora J.W."/>
            <person name="Crous P.W."/>
            <person name="Grigoriev I.V."/>
        </authorList>
    </citation>
    <scope>NUCLEOTIDE SEQUENCE</scope>
    <source>
        <strain evidence="1">IPT5</strain>
    </source>
</reference>
<organism evidence="1 2">
    <name type="scientific">Plenodomus tracheiphilus IPT5</name>
    <dbReference type="NCBI Taxonomy" id="1408161"/>
    <lineage>
        <taxon>Eukaryota</taxon>
        <taxon>Fungi</taxon>
        <taxon>Dikarya</taxon>
        <taxon>Ascomycota</taxon>
        <taxon>Pezizomycotina</taxon>
        <taxon>Dothideomycetes</taxon>
        <taxon>Pleosporomycetidae</taxon>
        <taxon>Pleosporales</taxon>
        <taxon>Pleosporineae</taxon>
        <taxon>Leptosphaeriaceae</taxon>
        <taxon>Plenodomus</taxon>
    </lineage>
</organism>
<dbReference type="PANTHER" id="PTHR37315:SF1">
    <property type="entry name" value="UPF0311 PROTEIN BLR7842"/>
    <property type="match status" value="1"/>
</dbReference>
<accession>A0A6A7AYY7</accession>
<dbReference type="AlphaFoldDB" id="A0A6A7AYY7"/>